<dbReference type="RefSeq" id="WP_145340812.1">
    <property type="nucleotide sequence ID" value="NZ_SMLY01000059.1"/>
</dbReference>
<dbReference type="AlphaFoldDB" id="A0A562TI54"/>
<comment type="catalytic activity">
    <reaction evidence="1">
        <text>AMP + H2O = D-ribose 5-phosphate + adenine</text>
        <dbReference type="Rhea" id="RHEA:20129"/>
        <dbReference type="ChEBI" id="CHEBI:15377"/>
        <dbReference type="ChEBI" id="CHEBI:16708"/>
        <dbReference type="ChEBI" id="CHEBI:78346"/>
        <dbReference type="ChEBI" id="CHEBI:456215"/>
        <dbReference type="EC" id="3.2.2.4"/>
    </reaction>
</comment>
<reference evidence="4 5" key="1">
    <citation type="submission" date="2019-07" db="EMBL/GenBank/DDBJ databases">
        <title>Genomic Encyclopedia of Archaeal and Bacterial Type Strains, Phase II (KMG-II): from individual species to whole genera.</title>
        <authorList>
            <person name="Goeker M."/>
        </authorList>
    </citation>
    <scope>NUCLEOTIDE SEQUENCE [LARGE SCALE GENOMIC DNA]</scope>
    <source>
        <strain evidence="4 5">ATCC BAA-252</strain>
    </source>
</reference>
<dbReference type="NCBIfam" id="TIGR00730">
    <property type="entry name" value="Rossman fold protein, TIGR00730 family"/>
    <property type="match status" value="1"/>
</dbReference>
<dbReference type="Proteomes" id="UP000320593">
    <property type="component" value="Unassembled WGS sequence"/>
</dbReference>
<dbReference type="GO" id="GO:0008714">
    <property type="term" value="F:AMP nucleosidase activity"/>
    <property type="evidence" value="ECO:0007669"/>
    <property type="project" value="UniProtKB-EC"/>
</dbReference>
<dbReference type="PANTHER" id="PTHR31223">
    <property type="entry name" value="LOG FAMILY PROTEIN YJL055W"/>
    <property type="match status" value="1"/>
</dbReference>
<name>A0A562TI54_9HYPH</name>
<comment type="caution">
    <text evidence="4">The sequence shown here is derived from an EMBL/GenBank/DDBJ whole genome shotgun (WGS) entry which is preliminary data.</text>
</comment>
<evidence type="ECO:0000256" key="1">
    <source>
        <dbReference type="ARBA" id="ARBA00000274"/>
    </source>
</evidence>
<evidence type="ECO:0000256" key="2">
    <source>
        <dbReference type="ARBA" id="ARBA00006763"/>
    </source>
</evidence>
<comment type="similarity">
    <text evidence="2 3">Belongs to the LOG family.</text>
</comment>
<accession>A0A562TI54</accession>
<dbReference type="Gene3D" id="3.40.50.450">
    <property type="match status" value="1"/>
</dbReference>
<dbReference type="GO" id="GO:0009691">
    <property type="term" value="P:cytokinin biosynthetic process"/>
    <property type="evidence" value="ECO:0007669"/>
    <property type="project" value="UniProtKB-UniRule"/>
</dbReference>
<evidence type="ECO:0000313" key="5">
    <source>
        <dbReference type="Proteomes" id="UP000320593"/>
    </source>
</evidence>
<keyword evidence="3" id="KW-0203">Cytokinin biosynthesis</keyword>
<dbReference type="InterPro" id="IPR031100">
    <property type="entry name" value="LOG_fam"/>
</dbReference>
<protein>
    <recommendedName>
        <fullName evidence="3">Cytokinin riboside 5'-monophosphate phosphoribohydrolase</fullName>
        <ecNumber evidence="3">3.2.2.n1</ecNumber>
    </recommendedName>
</protein>
<keyword evidence="3" id="KW-0378">Hydrolase</keyword>
<evidence type="ECO:0000256" key="3">
    <source>
        <dbReference type="RuleBase" id="RU363015"/>
    </source>
</evidence>
<dbReference type="OrthoDB" id="9801098at2"/>
<dbReference type="InterPro" id="IPR005269">
    <property type="entry name" value="LOG"/>
</dbReference>
<dbReference type="PANTHER" id="PTHR31223:SF70">
    <property type="entry name" value="LOG FAMILY PROTEIN YJL055W"/>
    <property type="match status" value="1"/>
</dbReference>
<dbReference type="EC" id="3.2.2.n1" evidence="3"/>
<evidence type="ECO:0000313" key="4">
    <source>
        <dbReference type="EMBL" id="TWI93347.1"/>
    </source>
</evidence>
<organism evidence="4 5">
    <name type="scientific">Roseibium hamelinense</name>
    <dbReference type="NCBI Taxonomy" id="150831"/>
    <lineage>
        <taxon>Bacteria</taxon>
        <taxon>Pseudomonadati</taxon>
        <taxon>Pseudomonadota</taxon>
        <taxon>Alphaproteobacteria</taxon>
        <taxon>Hyphomicrobiales</taxon>
        <taxon>Stappiaceae</taxon>
        <taxon>Roseibium</taxon>
    </lineage>
</organism>
<dbReference type="EMBL" id="VLLF01000001">
    <property type="protein sequence ID" value="TWI93347.1"/>
    <property type="molecule type" value="Genomic_DNA"/>
</dbReference>
<dbReference type="Pfam" id="PF03641">
    <property type="entry name" value="Lysine_decarbox"/>
    <property type="match status" value="1"/>
</dbReference>
<gene>
    <name evidence="4" type="ORF">JM93_00903</name>
</gene>
<keyword evidence="5" id="KW-1185">Reference proteome</keyword>
<proteinExistence type="inferred from homology"/>
<sequence length="193" mass="20964">MKSVCVFCGSSLGAVPEYRDLAVATGQAIAKAGITLVYGGARVGLMGAVADGALQHGGTVVGVLPRHLQEKEIAHESLSELHIVGSMHERKAMMEQLSDAFIALPGGVGTLEEVFEIWTWGQLGLHKKPCGLLNALNFYDGLIGFLDHQTREGFMKQVMRNMMQVADTPDGLLEKFRSYQPPSTPKWIKPDQT</sequence>
<dbReference type="GO" id="GO:0005829">
    <property type="term" value="C:cytosol"/>
    <property type="evidence" value="ECO:0007669"/>
    <property type="project" value="TreeGrafter"/>
</dbReference>
<dbReference type="SUPFAM" id="SSF102405">
    <property type="entry name" value="MCP/YpsA-like"/>
    <property type="match status" value="1"/>
</dbReference>